<evidence type="ECO:0000313" key="11">
    <source>
        <dbReference type="Proteomes" id="UP000018144"/>
    </source>
</evidence>
<dbReference type="InterPro" id="IPR020796">
    <property type="entry name" value="ORC5"/>
</dbReference>
<gene>
    <name evidence="10" type="ORF">PCON_01254</name>
</gene>
<evidence type="ECO:0000256" key="2">
    <source>
        <dbReference type="ARBA" id="ARBA00006269"/>
    </source>
</evidence>
<dbReference type="Pfam" id="PF14630">
    <property type="entry name" value="ORC5_C"/>
    <property type="match status" value="1"/>
</dbReference>
<evidence type="ECO:0000259" key="8">
    <source>
        <dbReference type="Pfam" id="PF14630"/>
    </source>
</evidence>
<dbReference type="PANTHER" id="PTHR12705:SF0">
    <property type="entry name" value="ORIGIN RECOGNITION COMPLEX SUBUNIT 5"/>
    <property type="match status" value="1"/>
</dbReference>
<keyword evidence="4" id="KW-0547">Nucleotide-binding</keyword>
<dbReference type="Proteomes" id="UP000018144">
    <property type="component" value="Unassembled WGS sequence"/>
</dbReference>
<keyword evidence="3" id="KW-0235">DNA replication</keyword>
<dbReference type="SUPFAM" id="SSF52540">
    <property type="entry name" value="P-loop containing nucleoside triphosphate hydrolases"/>
    <property type="match status" value="1"/>
</dbReference>
<dbReference type="OrthoDB" id="365981at2759"/>
<evidence type="ECO:0000259" key="7">
    <source>
        <dbReference type="Pfam" id="PF13191"/>
    </source>
</evidence>
<evidence type="ECO:0000259" key="9">
    <source>
        <dbReference type="Pfam" id="PF21639"/>
    </source>
</evidence>
<reference evidence="10 11" key="1">
    <citation type="journal article" date="2013" name="PLoS Genet.">
        <title>The genome and development-dependent transcriptomes of Pyronema confluens: a window into fungal evolution.</title>
        <authorList>
            <person name="Traeger S."/>
            <person name="Altegoer F."/>
            <person name="Freitag M."/>
            <person name="Gabaldon T."/>
            <person name="Kempken F."/>
            <person name="Kumar A."/>
            <person name="Marcet-Houben M."/>
            <person name="Poggeler S."/>
            <person name="Stajich J.E."/>
            <person name="Nowrousian M."/>
        </authorList>
    </citation>
    <scope>NUCLEOTIDE SEQUENCE [LARGE SCALE GENOMIC DNA]</scope>
    <source>
        <strain evidence="11">CBS 100304</strain>
        <tissue evidence="10">Vegetative mycelium</tissue>
    </source>
</reference>
<accession>U4KXG9</accession>
<dbReference type="GO" id="GO:0003688">
    <property type="term" value="F:DNA replication origin binding"/>
    <property type="evidence" value="ECO:0007669"/>
    <property type="project" value="TreeGrafter"/>
</dbReference>
<feature type="domain" description="Origin recognition complex subunit 5 C-terminal" evidence="8">
    <location>
        <begin position="304"/>
        <end position="438"/>
    </location>
</feature>
<name>U4KXG9_PYROM</name>
<dbReference type="GO" id="GO:0006270">
    <property type="term" value="P:DNA replication initiation"/>
    <property type="evidence" value="ECO:0007669"/>
    <property type="project" value="TreeGrafter"/>
</dbReference>
<feature type="domain" description="Orc1-like AAA ATPase" evidence="7">
    <location>
        <begin position="15"/>
        <end position="155"/>
    </location>
</feature>
<dbReference type="OMA" id="QLRRWHG"/>
<sequence>MLSKDIFDAIESRYPCRTTQLTQLSALVGDNSLPSPPAFVLHGLEATGKTLILKTVLEESSASFSWISCHECITARQLTERIASTVASEVHPDAAAQKAENVSNLTVFLQSVLKDSNETKHFLVLDRIDRQLEPSPTLIASLKRMGEYIPKLSVVFIISAPNPRQFSSAEIPHVHFTPYTREESIEILSKNPLPIKNINPEESDDEEPTDEDKQEEFYVWQKFCATVWDSLAKGAAKDVVRFRSAVTKNWSAFTQPIARGEYGTRNYASLYLYHKEMFRSENSVIDTVIPLTSAERIVVKSHDLPYYSKFLLIAAYLASYNPARYDIQLFTKGTDGKKKRRGGGSKKPGTRKMQRKLLGAQPFMVERLLAIFPSITPEKVPASIDIQHQIATLTSLRLVVKTTSSDPLDGSAKWKVNVGWEYIRGIARSVKFDIEDYMIE</sequence>
<comment type="similarity">
    <text evidence="2">Belongs to the ORC5 family.</text>
</comment>
<organism evidence="10 11">
    <name type="scientific">Pyronema omphalodes (strain CBS 100304)</name>
    <name type="common">Pyronema confluens</name>
    <dbReference type="NCBI Taxonomy" id="1076935"/>
    <lineage>
        <taxon>Eukaryota</taxon>
        <taxon>Fungi</taxon>
        <taxon>Dikarya</taxon>
        <taxon>Ascomycota</taxon>
        <taxon>Pezizomycotina</taxon>
        <taxon>Pezizomycetes</taxon>
        <taxon>Pezizales</taxon>
        <taxon>Pyronemataceae</taxon>
        <taxon>Pyronema</taxon>
    </lineage>
</organism>
<dbReference type="eggNOG" id="KOG2543">
    <property type="taxonomic scope" value="Eukaryota"/>
</dbReference>
<evidence type="ECO:0000256" key="4">
    <source>
        <dbReference type="ARBA" id="ARBA00022741"/>
    </source>
</evidence>
<protein>
    <submittedName>
        <fullName evidence="10">Similar to Origin recognition complex subunit 5 acc. no. O43114</fullName>
    </submittedName>
</protein>
<dbReference type="InterPro" id="IPR048866">
    <property type="entry name" value="ORC5_lid"/>
</dbReference>
<feature type="domain" description="ORC5 lid" evidence="9">
    <location>
        <begin position="220"/>
        <end position="279"/>
    </location>
</feature>
<dbReference type="Pfam" id="PF21639">
    <property type="entry name" value="ORC5_lid"/>
    <property type="match status" value="1"/>
</dbReference>
<dbReference type="STRING" id="1076935.U4KXG9"/>
<dbReference type="PANTHER" id="PTHR12705">
    <property type="entry name" value="ORIGIN RECOGNITION COMPLEX SUBUNIT 5"/>
    <property type="match status" value="1"/>
</dbReference>
<dbReference type="GO" id="GO:0005664">
    <property type="term" value="C:nuclear origin of replication recognition complex"/>
    <property type="evidence" value="ECO:0007669"/>
    <property type="project" value="TreeGrafter"/>
</dbReference>
<dbReference type="InterPro" id="IPR041664">
    <property type="entry name" value="AAA_16"/>
</dbReference>
<dbReference type="EMBL" id="HF935194">
    <property type="protein sequence ID" value="CCX04234.1"/>
    <property type="molecule type" value="Genomic_DNA"/>
</dbReference>
<evidence type="ECO:0000256" key="1">
    <source>
        <dbReference type="ARBA" id="ARBA00004123"/>
    </source>
</evidence>
<dbReference type="AlphaFoldDB" id="U4KXG9"/>
<keyword evidence="11" id="KW-1185">Reference proteome</keyword>
<dbReference type="Gene3D" id="3.40.50.300">
    <property type="entry name" value="P-loop containing nucleotide triphosphate hydrolases"/>
    <property type="match status" value="1"/>
</dbReference>
<comment type="subcellular location">
    <subcellularLocation>
        <location evidence="1">Nucleus</location>
    </subcellularLocation>
</comment>
<proteinExistence type="inferred from homology"/>
<evidence type="ECO:0000313" key="10">
    <source>
        <dbReference type="EMBL" id="CCX04234.1"/>
    </source>
</evidence>
<dbReference type="Pfam" id="PF13191">
    <property type="entry name" value="AAA_16"/>
    <property type="match status" value="1"/>
</dbReference>
<evidence type="ECO:0000256" key="5">
    <source>
        <dbReference type="ARBA" id="ARBA00022840"/>
    </source>
</evidence>
<dbReference type="InterPro" id="IPR047088">
    <property type="entry name" value="ORC5_C"/>
</dbReference>
<evidence type="ECO:0000256" key="6">
    <source>
        <dbReference type="ARBA" id="ARBA00023242"/>
    </source>
</evidence>
<keyword evidence="5" id="KW-0067">ATP-binding</keyword>
<dbReference type="InterPro" id="IPR027417">
    <property type="entry name" value="P-loop_NTPase"/>
</dbReference>
<keyword evidence="6" id="KW-0539">Nucleus</keyword>
<evidence type="ECO:0000256" key="3">
    <source>
        <dbReference type="ARBA" id="ARBA00022705"/>
    </source>
</evidence>